<keyword evidence="2 5" id="KW-0489">Methyltransferase</keyword>
<gene>
    <name evidence="5" type="ORF">DXC51_04025</name>
</gene>
<dbReference type="SUPFAM" id="SSF53335">
    <property type="entry name" value="S-adenosyl-L-methionine-dependent methyltransferases"/>
    <property type="match status" value="1"/>
</dbReference>
<dbReference type="Pfam" id="PF08241">
    <property type="entry name" value="Methyltransf_11"/>
    <property type="match status" value="1"/>
</dbReference>
<dbReference type="Proteomes" id="UP000260812">
    <property type="component" value="Unassembled WGS sequence"/>
</dbReference>
<evidence type="ECO:0000256" key="3">
    <source>
        <dbReference type="ARBA" id="ARBA00022679"/>
    </source>
</evidence>
<dbReference type="CDD" id="cd02440">
    <property type="entry name" value="AdoMet_MTases"/>
    <property type="match status" value="1"/>
</dbReference>
<dbReference type="EMBL" id="QVLV01000002">
    <property type="protein sequence ID" value="RGE64480.1"/>
    <property type="molecule type" value="Genomic_DNA"/>
</dbReference>
<evidence type="ECO:0000256" key="2">
    <source>
        <dbReference type="ARBA" id="ARBA00022603"/>
    </source>
</evidence>
<dbReference type="GeneID" id="97986075"/>
<dbReference type="PANTHER" id="PTHR44942:SF4">
    <property type="entry name" value="METHYLTRANSFERASE TYPE 11 DOMAIN-CONTAINING PROTEIN"/>
    <property type="match status" value="1"/>
</dbReference>
<comment type="caution">
    <text evidence="5">The sequence shown here is derived from an EMBL/GenBank/DDBJ whole genome shotgun (WGS) entry which is preliminary data.</text>
</comment>
<dbReference type="RefSeq" id="WP_117544018.1">
    <property type="nucleotide sequence ID" value="NZ_JBKUNB010000011.1"/>
</dbReference>
<evidence type="ECO:0000259" key="4">
    <source>
        <dbReference type="Pfam" id="PF08241"/>
    </source>
</evidence>
<proteinExistence type="inferred from homology"/>
<evidence type="ECO:0000313" key="6">
    <source>
        <dbReference type="Proteomes" id="UP000260812"/>
    </source>
</evidence>
<dbReference type="AlphaFoldDB" id="A0A3E3IBQ6"/>
<protein>
    <submittedName>
        <fullName evidence="5">Class I SAM-dependent methyltransferase</fullName>
    </submittedName>
</protein>
<name>A0A3E3IBQ6_9FIRM</name>
<dbReference type="PANTHER" id="PTHR44942">
    <property type="entry name" value="METHYLTRANSF_11 DOMAIN-CONTAINING PROTEIN"/>
    <property type="match status" value="1"/>
</dbReference>
<keyword evidence="3 5" id="KW-0808">Transferase</keyword>
<reference evidence="5" key="1">
    <citation type="submission" date="2018-08" db="EMBL/GenBank/DDBJ databases">
        <title>A genome reference for cultivated species of the human gut microbiota.</title>
        <authorList>
            <person name="Zou Y."/>
            <person name="Xue W."/>
            <person name="Luo G."/>
        </authorList>
    </citation>
    <scope>NUCLEOTIDE SEQUENCE [LARGE SCALE GENOMIC DNA]</scope>
    <source>
        <strain evidence="5">TF05-5AC</strain>
    </source>
</reference>
<accession>A0A3E3IBQ6</accession>
<feature type="domain" description="Methyltransferase type 11" evidence="4">
    <location>
        <begin position="50"/>
        <end position="144"/>
    </location>
</feature>
<dbReference type="Gene3D" id="3.40.50.150">
    <property type="entry name" value="Vaccinia Virus protein VP39"/>
    <property type="match status" value="1"/>
</dbReference>
<dbReference type="GO" id="GO:0032259">
    <property type="term" value="P:methylation"/>
    <property type="evidence" value="ECO:0007669"/>
    <property type="project" value="UniProtKB-KW"/>
</dbReference>
<dbReference type="GO" id="GO:0008757">
    <property type="term" value="F:S-adenosylmethionine-dependent methyltransferase activity"/>
    <property type="evidence" value="ECO:0007669"/>
    <property type="project" value="InterPro"/>
</dbReference>
<dbReference type="InterPro" id="IPR029063">
    <property type="entry name" value="SAM-dependent_MTases_sf"/>
</dbReference>
<keyword evidence="6" id="KW-1185">Reference proteome</keyword>
<evidence type="ECO:0000313" key="5">
    <source>
        <dbReference type="EMBL" id="RGE64480.1"/>
    </source>
</evidence>
<comment type="similarity">
    <text evidence="1">Belongs to the methyltransferase superfamily.</text>
</comment>
<evidence type="ECO:0000256" key="1">
    <source>
        <dbReference type="ARBA" id="ARBA00008361"/>
    </source>
</evidence>
<dbReference type="InterPro" id="IPR051052">
    <property type="entry name" value="Diverse_substrate_MTase"/>
</dbReference>
<dbReference type="InterPro" id="IPR013216">
    <property type="entry name" value="Methyltransf_11"/>
</dbReference>
<organism evidence="5 6">
    <name type="scientific">Eisenbergiella massiliensis</name>
    <dbReference type="NCBI Taxonomy" id="1720294"/>
    <lineage>
        <taxon>Bacteria</taxon>
        <taxon>Bacillati</taxon>
        <taxon>Bacillota</taxon>
        <taxon>Clostridia</taxon>
        <taxon>Lachnospirales</taxon>
        <taxon>Lachnospiraceae</taxon>
        <taxon>Eisenbergiella</taxon>
    </lineage>
</organism>
<sequence length="263" mass="30230">MIIDKGIDGGKAFDWGKTSSDYAKYRDIYPQEFYRRILDEGLCRDGQKVLDIGTGTGVLPRCLYSYGAEFTGTDISENQIETAKRLAAEADMDIRFMSTGAEDMDFPENSFDVITACQCYFYFNHEMLAPMLSRILKPSGRFVILYMAWLPFEDRIAGESERLVLKYNPSWSGCGETRHPIAVPKAYGEYFELEKNEVFDLQVPFTRESWNGRIRACRGIGASLSREEVEEFDIEHRRMLEAEAPEHFNVLHYAGMAILRNRK</sequence>